<organism evidence="1 2">
    <name type="scientific">Thalassospira xiamenensis</name>
    <dbReference type="NCBI Taxonomy" id="220697"/>
    <lineage>
        <taxon>Bacteria</taxon>
        <taxon>Pseudomonadati</taxon>
        <taxon>Pseudomonadota</taxon>
        <taxon>Alphaproteobacteria</taxon>
        <taxon>Rhodospirillales</taxon>
        <taxon>Thalassospiraceae</taxon>
        <taxon>Thalassospira</taxon>
    </lineage>
</organism>
<protein>
    <submittedName>
        <fullName evidence="1">Uncharacterized protein</fullName>
    </submittedName>
</protein>
<gene>
    <name evidence="1" type="ORF">AUP40_10895</name>
</gene>
<evidence type="ECO:0000313" key="2">
    <source>
        <dbReference type="Proteomes" id="UP000076167"/>
    </source>
</evidence>
<sequence>MSADDLLPAGFIGPAPSPVFFDLAAWPIAFVRFPELDDEDRLEGVLGGLEMLLDQKVPFVAVWIPASHDHDDEPHEDEIASNKWIKRHREALNTYCKGYVYITRDEALAALLTDRIATISGRLFRFPMKVVGDHEEALQAGELMLAT</sequence>
<dbReference type="RefSeq" id="WP_063093557.1">
    <property type="nucleotide sequence ID" value="NZ_DFMA01000009.1"/>
</dbReference>
<proteinExistence type="predicted"/>
<evidence type="ECO:0000313" key="1">
    <source>
        <dbReference type="EMBL" id="KZD06252.1"/>
    </source>
</evidence>
<dbReference type="Proteomes" id="UP000076167">
    <property type="component" value="Unassembled WGS sequence"/>
</dbReference>
<keyword evidence="2" id="KW-1185">Reference proteome</keyword>
<reference evidence="1 2" key="1">
    <citation type="submission" date="2015-12" db="EMBL/GenBank/DDBJ databases">
        <title>Genome sequence of Thalassospira xiamenensis MCCC 1A03005.</title>
        <authorList>
            <person name="Lu L."/>
            <person name="Lai Q."/>
            <person name="Shao Z."/>
            <person name="Qian P."/>
        </authorList>
    </citation>
    <scope>NUCLEOTIDE SEQUENCE [LARGE SCALE GENOMIC DNA]</scope>
    <source>
        <strain evidence="1 2">MCCC 1A03005</strain>
    </source>
</reference>
<name>A0ABR5Y5A6_9PROT</name>
<accession>A0ABR5Y5A6</accession>
<comment type="caution">
    <text evidence="1">The sequence shown here is derived from an EMBL/GenBank/DDBJ whole genome shotgun (WGS) entry which is preliminary data.</text>
</comment>
<dbReference type="EMBL" id="LPXL01000007">
    <property type="protein sequence ID" value="KZD06252.1"/>
    <property type="molecule type" value="Genomic_DNA"/>
</dbReference>